<keyword evidence="1" id="KW-1133">Transmembrane helix</keyword>
<keyword evidence="3" id="KW-1185">Reference proteome</keyword>
<dbReference type="EMBL" id="PDCK01000044">
    <property type="protein sequence ID" value="PRQ23512.1"/>
    <property type="molecule type" value="Genomic_DNA"/>
</dbReference>
<gene>
    <name evidence="2" type="ORF">RchiOBHm_Chr6g0262191</name>
</gene>
<accession>A0A2P6PNM2</accession>
<protein>
    <submittedName>
        <fullName evidence="2">Uncharacterized protein</fullName>
    </submittedName>
</protein>
<evidence type="ECO:0000256" key="1">
    <source>
        <dbReference type="SAM" id="Phobius"/>
    </source>
</evidence>
<keyword evidence="1" id="KW-0472">Membrane</keyword>
<organism evidence="2 3">
    <name type="scientific">Rosa chinensis</name>
    <name type="common">China rose</name>
    <dbReference type="NCBI Taxonomy" id="74649"/>
    <lineage>
        <taxon>Eukaryota</taxon>
        <taxon>Viridiplantae</taxon>
        <taxon>Streptophyta</taxon>
        <taxon>Embryophyta</taxon>
        <taxon>Tracheophyta</taxon>
        <taxon>Spermatophyta</taxon>
        <taxon>Magnoliopsida</taxon>
        <taxon>eudicotyledons</taxon>
        <taxon>Gunneridae</taxon>
        <taxon>Pentapetalae</taxon>
        <taxon>rosids</taxon>
        <taxon>fabids</taxon>
        <taxon>Rosales</taxon>
        <taxon>Rosaceae</taxon>
        <taxon>Rosoideae</taxon>
        <taxon>Rosoideae incertae sedis</taxon>
        <taxon>Rosa</taxon>
    </lineage>
</organism>
<proteinExistence type="predicted"/>
<dbReference type="AlphaFoldDB" id="A0A2P6PNM2"/>
<comment type="caution">
    <text evidence="2">The sequence shown here is derived from an EMBL/GenBank/DDBJ whole genome shotgun (WGS) entry which is preliminary data.</text>
</comment>
<keyword evidence="1" id="KW-0812">Transmembrane</keyword>
<dbReference type="Gramene" id="PRQ23512">
    <property type="protein sequence ID" value="PRQ23512"/>
    <property type="gene ID" value="RchiOBHm_Chr6g0262191"/>
</dbReference>
<sequence length="88" mass="9981">MEIFRWVLCCCTCTGLFWLDSKSSSADLVTFLCHLWAWLVAATSLRHLSPVRSALWLKIVGLFGFVCCCLLVFIWARFGSFVCNVVLV</sequence>
<dbReference type="Proteomes" id="UP000238479">
    <property type="component" value="Chromosome 6"/>
</dbReference>
<reference evidence="2 3" key="1">
    <citation type="journal article" date="2018" name="Nat. Genet.">
        <title>The Rosa genome provides new insights in the design of modern roses.</title>
        <authorList>
            <person name="Bendahmane M."/>
        </authorList>
    </citation>
    <scope>NUCLEOTIDE SEQUENCE [LARGE SCALE GENOMIC DNA]</scope>
    <source>
        <strain evidence="3">cv. Old Blush</strain>
    </source>
</reference>
<feature type="transmembrane region" description="Helical" evidence="1">
    <location>
        <begin position="55"/>
        <end position="76"/>
    </location>
</feature>
<evidence type="ECO:0000313" key="3">
    <source>
        <dbReference type="Proteomes" id="UP000238479"/>
    </source>
</evidence>
<evidence type="ECO:0000313" key="2">
    <source>
        <dbReference type="EMBL" id="PRQ23512.1"/>
    </source>
</evidence>
<name>A0A2P6PNM2_ROSCH</name>